<sequence>MNKQLTILLAGRIITNFADSFYMIATLWYVKSVTDSVLLVGLTSAIAMVPVTLQFLYGPIIDRFSKQKILYIAVIGQGILVSVISLLYFSSILWLPILFILMFFALSLSEATYPTESASIEKLSCREDLTKVNSIFAFSFQTLDIVSDAISGFLIFFIGIGVIYISNGVLLVGTGLVFFFYLKIPKSKKERESSSKKFFAQYKEDFLQGFKVVRKQKILLSIMFGVIAMNVMATMGIAMLPIISSTSVEFGFWLTAMSVGALVGTVLSSKLEMIPLNWIMPSVSMFSGVFWVLSFITIDLHYIPLVLFGLSWIGIGIISIYVQTLIQINLPEEYLGIGFSFLSSLLGCLSTLGYLIGGLIGEFTSGTFVLLLGGTGYVGFSIYFLIHPKLNKLKNKLSVNIDESH</sequence>
<gene>
    <name evidence="7" type="ORF">CFK37_18405</name>
</gene>
<dbReference type="RefSeq" id="WP_089063245.1">
    <property type="nucleotide sequence ID" value="NZ_CP022315.1"/>
</dbReference>
<evidence type="ECO:0000256" key="2">
    <source>
        <dbReference type="ARBA" id="ARBA00022475"/>
    </source>
</evidence>
<dbReference type="PANTHER" id="PTHR23513">
    <property type="entry name" value="INTEGRAL MEMBRANE EFFLUX PROTEIN-RELATED"/>
    <property type="match status" value="1"/>
</dbReference>
<dbReference type="GO" id="GO:0022857">
    <property type="term" value="F:transmembrane transporter activity"/>
    <property type="evidence" value="ECO:0007669"/>
    <property type="project" value="InterPro"/>
</dbReference>
<keyword evidence="5 6" id="KW-0472">Membrane</keyword>
<feature type="transmembrane region" description="Helical" evidence="6">
    <location>
        <begin position="36"/>
        <end position="57"/>
    </location>
</feature>
<organism evidence="7 8">
    <name type="scientific">Virgibacillus phasianinus</name>
    <dbReference type="NCBI Taxonomy" id="2017483"/>
    <lineage>
        <taxon>Bacteria</taxon>
        <taxon>Bacillati</taxon>
        <taxon>Bacillota</taxon>
        <taxon>Bacilli</taxon>
        <taxon>Bacillales</taxon>
        <taxon>Bacillaceae</taxon>
        <taxon>Virgibacillus</taxon>
    </lineage>
</organism>
<proteinExistence type="predicted"/>
<accession>A0A220U793</accession>
<evidence type="ECO:0008006" key="9">
    <source>
        <dbReference type="Google" id="ProtNLM"/>
    </source>
</evidence>
<dbReference type="SUPFAM" id="SSF103473">
    <property type="entry name" value="MFS general substrate transporter"/>
    <property type="match status" value="1"/>
</dbReference>
<dbReference type="InterPro" id="IPR011701">
    <property type="entry name" value="MFS"/>
</dbReference>
<keyword evidence="2" id="KW-1003">Cell membrane</keyword>
<feature type="transmembrane region" description="Helical" evidence="6">
    <location>
        <begin position="250"/>
        <end position="269"/>
    </location>
</feature>
<dbReference type="Proteomes" id="UP000198312">
    <property type="component" value="Chromosome"/>
</dbReference>
<feature type="transmembrane region" description="Helical" evidence="6">
    <location>
        <begin position="276"/>
        <end position="296"/>
    </location>
</feature>
<name>A0A220U793_9BACI</name>
<feature type="transmembrane region" description="Helical" evidence="6">
    <location>
        <begin position="334"/>
        <end position="356"/>
    </location>
</feature>
<feature type="transmembrane region" description="Helical" evidence="6">
    <location>
        <begin position="368"/>
        <end position="386"/>
    </location>
</feature>
<dbReference type="Gene3D" id="1.20.1250.20">
    <property type="entry name" value="MFS general substrate transporter like domains"/>
    <property type="match status" value="1"/>
</dbReference>
<dbReference type="Pfam" id="PF07690">
    <property type="entry name" value="MFS_1"/>
    <property type="match status" value="1"/>
</dbReference>
<reference evidence="7 8" key="1">
    <citation type="submission" date="2017-07" db="EMBL/GenBank/DDBJ databases">
        <title>Virgibacillus sp. LM2416.</title>
        <authorList>
            <person name="Tak E.J."/>
            <person name="Bae J.-W."/>
        </authorList>
    </citation>
    <scope>NUCLEOTIDE SEQUENCE [LARGE SCALE GENOMIC DNA]</scope>
    <source>
        <strain evidence="7 8">LM2416</strain>
    </source>
</reference>
<dbReference type="KEGG" id="vil:CFK37_18405"/>
<evidence type="ECO:0000256" key="6">
    <source>
        <dbReference type="SAM" id="Phobius"/>
    </source>
</evidence>
<evidence type="ECO:0000256" key="5">
    <source>
        <dbReference type="ARBA" id="ARBA00023136"/>
    </source>
</evidence>
<dbReference type="AlphaFoldDB" id="A0A220U793"/>
<evidence type="ECO:0000256" key="4">
    <source>
        <dbReference type="ARBA" id="ARBA00022989"/>
    </source>
</evidence>
<feature type="transmembrane region" description="Helical" evidence="6">
    <location>
        <begin position="302"/>
        <end position="322"/>
    </location>
</feature>
<protein>
    <recommendedName>
        <fullName evidence="9">MFS transporter</fullName>
    </recommendedName>
</protein>
<evidence type="ECO:0000256" key="3">
    <source>
        <dbReference type="ARBA" id="ARBA00022692"/>
    </source>
</evidence>
<dbReference type="OrthoDB" id="2287060at2"/>
<dbReference type="EMBL" id="CP022315">
    <property type="protein sequence ID" value="ASK63987.1"/>
    <property type="molecule type" value="Genomic_DNA"/>
</dbReference>
<feature type="transmembrane region" description="Helical" evidence="6">
    <location>
        <begin position="7"/>
        <end position="30"/>
    </location>
</feature>
<dbReference type="InterPro" id="IPR036259">
    <property type="entry name" value="MFS_trans_sf"/>
</dbReference>
<evidence type="ECO:0000256" key="1">
    <source>
        <dbReference type="ARBA" id="ARBA00004651"/>
    </source>
</evidence>
<evidence type="ECO:0000313" key="8">
    <source>
        <dbReference type="Proteomes" id="UP000198312"/>
    </source>
</evidence>
<dbReference type="GO" id="GO:0005886">
    <property type="term" value="C:plasma membrane"/>
    <property type="evidence" value="ECO:0007669"/>
    <property type="project" value="UniProtKB-SubCell"/>
</dbReference>
<feature type="transmembrane region" description="Helical" evidence="6">
    <location>
        <begin position="218"/>
        <end position="244"/>
    </location>
</feature>
<feature type="transmembrane region" description="Helical" evidence="6">
    <location>
        <begin position="164"/>
        <end position="182"/>
    </location>
</feature>
<dbReference type="CDD" id="cd06173">
    <property type="entry name" value="MFS_MefA_like"/>
    <property type="match status" value="1"/>
</dbReference>
<keyword evidence="3 6" id="KW-0812">Transmembrane</keyword>
<keyword evidence="8" id="KW-1185">Reference proteome</keyword>
<dbReference type="PANTHER" id="PTHR23513:SF6">
    <property type="entry name" value="MAJOR FACILITATOR SUPERFAMILY ASSOCIATED DOMAIN-CONTAINING PROTEIN"/>
    <property type="match status" value="1"/>
</dbReference>
<comment type="subcellular location">
    <subcellularLocation>
        <location evidence="1">Cell membrane</location>
        <topology evidence="1">Multi-pass membrane protein</topology>
    </subcellularLocation>
</comment>
<evidence type="ECO:0000313" key="7">
    <source>
        <dbReference type="EMBL" id="ASK63987.1"/>
    </source>
</evidence>
<keyword evidence="4 6" id="KW-1133">Transmembrane helix</keyword>